<gene>
    <name evidence="5" type="ORF">FHS60_000090</name>
</gene>
<feature type="chain" id="PRO_5030785279" description="F5/8 type C domain-containing protein" evidence="3">
    <location>
        <begin position="23"/>
        <end position="1502"/>
    </location>
</feature>
<feature type="domain" description="F5/8 type C" evidence="4">
    <location>
        <begin position="226"/>
        <end position="395"/>
    </location>
</feature>
<protein>
    <recommendedName>
        <fullName evidence="4">F5/8 type C domain-containing protein</fullName>
    </recommendedName>
</protein>
<evidence type="ECO:0000313" key="5">
    <source>
        <dbReference type="EMBL" id="MBB3701648.1"/>
    </source>
</evidence>
<keyword evidence="1" id="KW-0245">EGF-like domain</keyword>
<organism evidence="5 6">
    <name type="scientific">Alloprevotella rava</name>
    <dbReference type="NCBI Taxonomy" id="671218"/>
    <lineage>
        <taxon>Bacteria</taxon>
        <taxon>Pseudomonadati</taxon>
        <taxon>Bacteroidota</taxon>
        <taxon>Bacteroidia</taxon>
        <taxon>Bacteroidales</taxon>
        <taxon>Prevotellaceae</taxon>
        <taxon>Alloprevotella</taxon>
    </lineage>
</organism>
<comment type="caution">
    <text evidence="5">The sequence shown here is derived from an EMBL/GenBank/DDBJ whole genome shotgun (WGS) entry which is preliminary data.</text>
</comment>
<feature type="domain" description="F5/8 type C" evidence="4">
    <location>
        <begin position="82"/>
        <end position="221"/>
    </location>
</feature>
<evidence type="ECO:0000313" key="6">
    <source>
        <dbReference type="Proteomes" id="UP000541425"/>
    </source>
</evidence>
<reference evidence="5 6" key="1">
    <citation type="submission" date="2020-08" db="EMBL/GenBank/DDBJ databases">
        <title>Genomic Encyclopedia of Type Strains, Phase IV (KMG-IV): sequencing the most valuable type-strain genomes for metagenomic binning, comparative biology and taxonomic classification.</title>
        <authorList>
            <person name="Goeker M."/>
        </authorList>
    </citation>
    <scope>NUCLEOTIDE SEQUENCE [LARGE SCALE GENOMIC DNA]</scope>
    <source>
        <strain evidence="5 6">DSM 22548</strain>
    </source>
</reference>
<dbReference type="CDD" id="cd00110">
    <property type="entry name" value="LamG"/>
    <property type="match status" value="1"/>
</dbReference>
<dbReference type="InterPro" id="IPR013320">
    <property type="entry name" value="ConA-like_dom_sf"/>
</dbReference>
<dbReference type="Pfam" id="PF13205">
    <property type="entry name" value="Big_5"/>
    <property type="match status" value="1"/>
</dbReference>
<evidence type="ECO:0000256" key="3">
    <source>
        <dbReference type="SAM" id="SignalP"/>
    </source>
</evidence>
<dbReference type="PROSITE" id="PS50022">
    <property type="entry name" value="FA58C_3"/>
    <property type="match status" value="2"/>
</dbReference>
<dbReference type="SUPFAM" id="SSF49785">
    <property type="entry name" value="Galactose-binding domain-like"/>
    <property type="match status" value="2"/>
</dbReference>
<dbReference type="SUPFAM" id="SSF49899">
    <property type="entry name" value="Concanavalin A-like lectins/glucanases"/>
    <property type="match status" value="1"/>
</dbReference>
<evidence type="ECO:0000256" key="1">
    <source>
        <dbReference type="ARBA" id="ARBA00022536"/>
    </source>
</evidence>
<dbReference type="RefSeq" id="WP_183693497.1">
    <property type="nucleotide sequence ID" value="NZ_JACICA010000001.1"/>
</dbReference>
<dbReference type="GO" id="GO:0004553">
    <property type="term" value="F:hydrolase activity, hydrolyzing O-glycosyl compounds"/>
    <property type="evidence" value="ECO:0007669"/>
    <property type="project" value="UniProtKB-ARBA"/>
</dbReference>
<dbReference type="Proteomes" id="UP000541425">
    <property type="component" value="Unassembled WGS sequence"/>
</dbReference>
<dbReference type="Gene3D" id="2.60.40.1220">
    <property type="match status" value="1"/>
</dbReference>
<dbReference type="InterPro" id="IPR014755">
    <property type="entry name" value="Cu-Rt/internalin_Ig-like"/>
</dbReference>
<dbReference type="Gene3D" id="2.60.120.260">
    <property type="entry name" value="Galactose-binding domain-like"/>
    <property type="match status" value="2"/>
</dbReference>
<keyword evidence="2 3" id="KW-0732">Signal</keyword>
<dbReference type="InterPro" id="IPR032812">
    <property type="entry name" value="SbsA_Ig"/>
</dbReference>
<sequence>MKLLIPSLFLGFSVLLPVGMKAQVSVTRTATDVSISNAYLERHFNISGQHLRPGKMVNKRTAPTATFNPSAGSEEFSLNPVTQKKQVGGLLNRAAWTVTADGFTPENGCGTPASIIDGNDATYWHSNYTDASLAEMPHWFLVDLGSSQTFRSFGYTTRQADKSVNGHAKEIEIQAGDTPTALTTVYSGTMPYSLKEIWTNFSHNITARYVKVIIKSSWNGAKFAACGEFRLSSEAQTAATEMTKLPRTGWTATADSWCHESATVGDPSLAIDGDAATLWHTFYSGQQGQGSAALPHSLTIDLGAAATFRSFGYLPRSGSEGVRSNGNIAGYEFSVSDNGSDWQTVKTGTLAYTEVATVWTDLGRDITARYVRLTETSAVNGREFGCCAEFNLSADTVAVPLPTAFSASQMTLDNVREESIDGGKRLVFEMKPYQHVNPADGVSATWNVSMVVEMKEKDHFLHKYLLISAADEAARTTPIDYIEMENMGVEGVAANQRWSHPEGSGGVGGMSAYTMSLGQPFYIDGLFFGSEFPQAENEISNGFGYSRYYSGKSLSSIAKDGVFRTWPNVEGAARSVSEVGVIRQDFFSYIETIARPTKVRMQYNSWYDWMMTITEERINTSFKRMERGFTQHGLRPMDSYVVDDGWNNYNVSDTERSGTTSNVSGFWEFNSKFPTGLQGAAQIAHRYGSDFGIWLGPRGGYNFNASWGHFLESHGNGTYNTRSGDAVTGDSVYVSKLRDFFLTCQKDYGVNYWKLDGFSTVEPQPSNNGRYITGGKNGNYYFTEHWERWYDVFRDLYAEASGRGSDLWLNLTCYVNPSPWILQFCNSVWMQNSNDMGRAVVGGRNSELDKQLSYRDDRYYDFYNANGLQFPQSHIFNHDPIYGKTDCMSPNAMSDNEFRAYLYMMATRGTAFWEMLYSYNMMDEGNKWLINAEALTFIDKNYETLRNAVYFGRSPKSGEIYGYSCWRPVTTGQQAEGIVSFRNPSNTSKTFTFTFDKAVGVPETANNLHAGLIMQYSGTPGAATALTWTPAATTYAYGQNMQLTLRPGEILVLRFGAADTTPATFATVRSTEARKVVAQFSEPVRPTTSAFALYDGATLVGQPAAVSLAADYRTVTLTFANALQDNKAYTLKAQNLSDWNNVLSQDVSPVFYYNAGGLVLRIDSTAQLQQAETVATRSDLRAGVQFLALDKSYTAVSEKTIGGRDAFTFSTLVRTTAANTVIAQQAGAWKLELVNGKPVFKVGHTTFAADSVVNDGRNHQITAVREANGMVKVYIDGNLQGTAYNAAYAEEILTPARLQLGGTAGLELAAASLYVGAADYEKAAADASAALTEKYLISVTVPTGLDVTFTPKAGVTAAGEQLVAAVAPGKTVSVKAVAQDGFRLAGYTKDGVQTTLNAGRDSVATVHFAAVRADHNLVFVVKKTTGIAEASANGLKVTTTPTSIEVTGASPLSIRAYTSDGRLLGTAKGTDRVVLSTAAWPAGTYILDIMTSGISKTVKLMK</sequence>
<dbReference type="InterPro" id="IPR013785">
    <property type="entry name" value="Aldolase_TIM"/>
</dbReference>
<evidence type="ECO:0000259" key="4">
    <source>
        <dbReference type="PROSITE" id="PS50022"/>
    </source>
</evidence>
<dbReference type="InterPro" id="IPR008979">
    <property type="entry name" value="Galactose-bd-like_sf"/>
</dbReference>
<dbReference type="GO" id="GO:0005975">
    <property type="term" value="P:carbohydrate metabolic process"/>
    <property type="evidence" value="ECO:0007669"/>
    <property type="project" value="UniProtKB-ARBA"/>
</dbReference>
<dbReference type="Gene3D" id="3.20.20.70">
    <property type="entry name" value="Aldolase class I"/>
    <property type="match status" value="1"/>
</dbReference>
<dbReference type="EMBL" id="JACICA010000001">
    <property type="protein sequence ID" value="MBB3701648.1"/>
    <property type="molecule type" value="Genomic_DNA"/>
</dbReference>
<evidence type="ECO:0000256" key="2">
    <source>
        <dbReference type="ARBA" id="ARBA00022729"/>
    </source>
</evidence>
<dbReference type="Gene3D" id="2.60.120.200">
    <property type="match status" value="1"/>
</dbReference>
<dbReference type="SUPFAM" id="SSF51445">
    <property type="entry name" value="(Trans)glycosidases"/>
    <property type="match status" value="1"/>
</dbReference>
<name>A0A7W5XWW3_9BACT</name>
<proteinExistence type="predicted"/>
<dbReference type="InterPro" id="IPR017853">
    <property type="entry name" value="GH"/>
</dbReference>
<dbReference type="InterPro" id="IPR000421">
    <property type="entry name" value="FA58C"/>
</dbReference>
<dbReference type="Pfam" id="PF00754">
    <property type="entry name" value="F5_F8_type_C"/>
    <property type="match status" value="2"/>
</dbReference>
<dbReference type="InterPro" id="IPR001791">
    <property type="entry name" value="Laminin_G"/>
</dbReference>
<feature type="signal peptide" evidence="3">
    <location>
        <begin position="1"/>
        <end position="22"/>
    </location>
</feature>
<accession>A0A7W5XWW3</accession>